<dbReference type="RefSeq" id="WP_203965179.1">
    <property type="nucleotide sequence ID" value="NZ_AP023355.1"/>
</dbReference>
<dbReference type="Proteomes" id="UP000611640">
    <property type="component" value="Chromosome"/>
</dbReference>
<keyword evidence="2" id="KW-0418">Kinase</keyword>
<dbReference type="Gene3D" id="1.10.10.10">
    <property type="entry name" value="Winged helix-like DNA-binding domain superfamily/Winged helix DNA-binding domain"/>
    <property type="match status" value="1"/>
</dbReference>
<dbReference type="SUPFAM" id="SSF52172">
    <property type="entry name" value="CheY-like"/>
    <property type="match status" value="1"/>
</dbReference>
<evidence type="ECO:0000313" key="8">
    <source>
        <dbReference type="Proteomes" id="UP000611640"/>
    </source>
</evidence>
<proteinExistence type="predicted"/>
<evidence type="ECO:0000313" key="7">
    <source>
        <dbReference type="EMBL" id="BCJ39280.1"/>
    </source>
</evidence>
<keyword evidence="4" id="KW-0804">Transcription</keyword>
<dbReference type="AlphaFoldDB" id="A0A7R7DWP4"/>
<dbReference type="InterPro" id="IPR003018">
    <property type="entry name" value="GAF"/>
</dbReference>
<dbReference type="Gene3D" id="3.30.450.40">
    <property type="match status" value="1"/>
</dbReference>
<dbReference type="InterPro" id="IPR005561">
    <property type="entry name" value="ANTAR"/>
</dbReference>
<protein>
    <submittedName>
        <fullName evidence="7">Transcriptional regulator</fullName>
    </submittedName>
</protein>
<name>A0A7R7DWP4_9ACTN</name>
<keyword evidence="3" id="KW-0805">Transcription regulation</keyword>
<evidence type="ECO:0000256" key="1">
    <source>
        <dbReference type="ARBA" id="ARBA00022679"/>
    </source>
</evidence>
<dbReference type="InterPro" id="IPR011006">
    <property type="entry name" value="CheY-like_superfamily"/>
</dbReference>
<reference evidence="7 8" key="1">
    <citation type="submission" date="2020-08" db="EMBL/GenBank/DDBJ databases">
        <title>Whole genome shotgun sequence of Actinocatenispora thailandica NBRC 105041.</title>
        <authorList>
            <person name="Komaki H."/>
            <person name="Tamura T."/>
        </authorList>
    </citation>
    <scope>NUCLEOTIDE SEQUENCE [LARGE SCALE GENOMIC DNA]</scope>
    <source>
        <strain evidence="7 8">NBRC 105041</strain>
    </source>
</reference>
<dbReference type="PIRSF" id="PIRSF036625">
    <property type="entry name" value="GAF_ANTAR"/>
    <property type="match status" value="1"/>
</dbReference>
<keyword evidence="8" id="KW-1185">Reference proteome</keyword>
<dbReference type="SUPFAM" id="SSF55781">
    <property type="entry name" value="GAF domain-like"/>
    <property type="match status" value="1"/>
</dbReference>
<organism evidence="7 8">
    <name type="scientific">Actinocatenispora thailandica</name>
    <dbReference type="NCBI Taxonomy" id="227318"/>
    <lineage>
        <taxon>Bacteria</taxon>
        <taxon>Bacillati</taxon>
        <taxon>Actinomycetota</taxon>
        <taxon>Actinomycetes</taxon>
        <taxon>Micromonosporales</taxon>
        <taxon>Micromonosporaceae</taxon>
        <taxon>Actinocatenispora</taxon>
    </lineage>
</organism>
<feature type="domain" description="ANTAR" evidence="6">
    <location>
        <begin position="169"/>
        <end position="230"/>
    </location>
</feature>
<evidence type="ECO:0000256" key="2">
    <source>
        <dbReference type="ARBA" id="ARBA00022777"/>
    </source>
</evidence>
<keyword evidence="1" id="KW-0808">Transferase</keyword>
<evidence type="ECO:0000256" key="3">
    <source>
        <dbReference type="ARBA" id="ARBA00023015"/>
    </source>
</evidence>
<dbReference type="PROSITE" id="PS50921">
    <property type="entry name" value="ANTAR"/>
    <property type="match status" value="1"/>
</dbReference>
<dbReference type="KEGG" id="atl:Athai_67830"/>
<dbReference type="GO" id="GO:0003723">
    <property type="term" value="F:RNA binding"/>
    <property type="evidence" value="ECO:0007669"/>
    <property type="project" value="InterPro"/>
</dbReference>
<dbReference type="SMART" id="SM01012">
    <property type="entry name" value="ANTAR"/>
    <property type="match status" value="1"/>
</dbReference>
<dbReference type="InterPro" id="IPR012074">
    <property type="entry name" value="GAF_ANTAR"/>
</dbReference>
<feature type="region of interest" description="Disordered" evidence="5">
    <location>
        <begin position="241"/>
        <end position="264"/>
    </location>
</feature>
<evidence type="ECO:0000256" key="5">
    <source>
        <dbReference type="SAM" id="MobiDB-lite"/>
    </source>
</evidence>
<dbReference type="InterPro" id="IPR029016">
    <property type="entry name" value="GAF-like_dom_sf"/>
</dbReference>
<dbReference type="EMBL" id="AP023355">
    <property type="protein sequence ID" value="BCJ39280.1"/>
    <property type="molecule type" value="Genomic_DNA"/>
</dbReference>
<evidence type="ECO:0000259" key="6">
    <source>
        <dbReference type="PROSITE" id="PS50921"/>
    </source>
</evidence>
<dbReference type="Pfam" id="PF03861">
    <property type="entry name" value="ANTAR"/>
    <property type="match status" value="1"/>
</dbReference>
<evidence type="ECO:0000256" key="4">
    <source>
        <dbReference type="ARBA" id="ARBA00023163"/>
    </source>
</evidence>
<dbReference type="GO" id="GO:0016301">
    <property type="term" value="F:kinase activity"/>
    <property type="evidence" value="ECO:0007669"/>
    <property type="project" value="UniProtKB-KW"/>
</dbReference>
<accession>A0A7R7DWP4</accession>
<dbReference type="SMART" id="SM00065">
    <property type="entry name" value="GAF"/>
    <property type="match status" value="1"/>
</dbReference>
<dbReference type="Pfam" id="PF13185">
    <property type="entry name" value="GAF_2"/>
    <property type="match status" value="1"/>
</dbReference>
<sequence>MTDTQPQQVATTFVSLADALVADFDVLDFLAQLTERAVDLLAVDAASVILADGRGGRRPAAGSSERPELVELFAAQARQGPSAACVRVGTVVTSPELAADADRWPEFTDLAGRAGFRAAYAIPMRLRDDTIGALTLLSSTNGELTGDRQALGQGLADLATIGILQQRAISREEIIYEQLQATLHRRTVIEQAKGVLAESGDLEMHAAYLVLRGYARASGRRMSDVARDLTTRTLNVDEVLGGRPHAAGADEPGQEGVRRDRPGS</sequence>
<dbReference type="InterPro" id="IPR036388">
    <property type="entry name" value="WH-like_DNA-bd_sf"/>
</dbReference>
<gene>
    <name evidence="7" type="ORF">Athai_67830</name>
</gene>